<dbReference type="EMBL" id="BK015988">
    <property type="protein sequence ID" value="DAF88569.1"/>
    <property type="molecule type" value="Genomic_DNA"/>
</dbReference>
<dbReference type="Pfam" id="PF05565">
    <property type="entry name" value="Sipho_Gp157"/>
    <property type="match status" value="1"/>
</dbReference>
<name>A0A8S5U279_9CAUD</name>
<dbReference type="InterPro" id="IPR008840">
    <property type="entry name" value="Sipho_Gp157"/>
</dbReference>
<proteinExistence type="predicted"/>
<protein>
    <submittedName>
        <fullName evidence="1">Resistance protein</fullName>
    </submittedName>
</protein>
<accession>A0A8S5U279</accession>
<sequence>MNIFNEEDLMSMCIDADTGEFNEAMFEGLRIERDRKIENIALWVLEDEAMAKSIKEQENKLKERRETLEQRIEKRKEFLRYIAEGKKLKTDRVTVSYRTSKAVKITNEEIIPIKYKTVKTAVNVSKEDIKKDLQAGKIVEGAELETRVSTLVK</sequence>
<organism evidence="1">
    <name type="scientific">Siphoviridae sp. ctqzz19</name>
    <dbReference type="NCBI Taxonomy" id="2825682"/>
    <lineage>
        <taxon>Viruses</taxon>
        <taxon>Duplodnaviria</taxon>
        <taxon>Heunggongvirae</taxon>
        <taxon>Uroviricota</taxon>
        <taxon>Caudoviricetes</taxon>
    </lineage>
</organism>
<evidence type="ECO:0000313" key="1">
    <source>
        <dbReference type="EMBL" id="DAF88569.1"/>
    </source>
</evidence>
<reference evidence="1" key="1">
    <citation type="journal article" date="2021" name="Proc. Natl. Acad. Sci. U.S.A.">
        <title>A Catalog of Tens of Thousands of Viruses from Human Metagenomes Reveals Hidden Associations with Chronic Diseases.</title>
        <authorList>
            <person name="Tisza M.J."/>
            <person name="Buck C.B."/>
        </authorList>
    </citation>
    <scope>NUCLEOTIDE SEQUENCE</scope>
    <source>
        <strain evidence="1">Ctqzz19</strain>
    </source>
</reference>